<evidence type="ECO:0000313" key="3">
    <source>
        <dbReference type="Proteomes" id="UP000856143"/>
    </source>
</evidence>
<name>A0AAN5LB95_KLEOX</name>
<organism evidence="2 3">
    <name type="scientific">Klebsiella oxytoca</name>
    <dbReference type="NCBI Taxonomy" id="571"/>
    <lineage>
        <taxon>Bacteria</taxon>
        <taxon>Pseudomonadati</taxon>
        <taxon>Pseudomonadota</taxon>
        <taxon>Gammaproteobacteria</taxon>
        <taxon>Enterobacterales</taxon>
        <taxon>Enterobacteriaceae</taxon>
        <taxon>Klebsiella/Raoultella group</taxon>
        <taxon>Klebsiella</taxon>
    </lineage>
</organism>
<dbReference type="AlphaFoldDB" id="A0AAN5LB95"/>
<proteinExistence type="predicted"/>
<feature type="compositionally biased region" description="Polar residues" evidence="1">
    <location>
        <begin position="224"/>
        <end position="240"/>
    </location>
</feature>
<dbReference type="InterPro" id="IPR047749">
    <property type="entry name" value="STY4528-like"/>
</dbReference>
<comment type="caution">
    <text evidence="2">The sequence shown here is derived from an EMBL/GenBank/DDBJ whole genome shotgun (WGS) entry which is preliminary data.</text>
</comment>
<evidence type="ECO:0000256" key="1">
    <source>
        <dbReference type="SAM" id="MobiDB-lite"/>
    </source>
</evidence>
<gene>
    <name evidence="2" type="ORF">I8Y21_004526</name>
</gene>
<accession>A0AAN5LB95</accession>
<reference evidence="2" key="1">
    <citation type="journal article" date="2018" name="Genome Biol.">
        <title>SKESA: strategic k-mer extension for scrupulous assemblies.</title>
        <authorList>
            <person name="Souvorov A."/>
            <person name="Agarwala R."/>
            <person name="Lipman D.J."/>
        </authorList>
    </citation>
    <scope>NUCLEOTIDE SEQUENCE</scope>
    <source>
        <strain evidence="2">R404</strain>
    </source>
</reference>
<evidence type="ECO:0000313" key="2">
    <source>
        <dbReference type="EMBL" id="HAT1683770.1"/>
    </source>
</evidence>
<feature type="region of interest" description="Disordered" evidence="1">
    <location>
        <begin position="213"/>
        <end position="263"/>
    </location>
</feature>
<dbReference type="NCBIfam" id="NF040582">
    <property type="entry name" value="STY4528_fam"/>
    <property type="match status" value="1"/>
</dbReference>
<dbReference type="EMBL" id="DACSEO010000073">
    <property type="protein sequence ID" value="HAT1683770.1"/>
    <property type="molecule type" value="Genomic_DNA"/>
</dbReference>
<protein>
    <submittedName>
        <fullName evidence="2">Helix-turn-helix domain-containing protein</fullName>
    </submittedName>
</protein>
<reference evidence="2" key="2">
    <citation type="submission" date="2020-11" db="EMBL/GenBank/DDBJ databases">
        <authorList>
            <consortium name="NCBI Pathogen Detection Project"/>
        </authorList>
    </citation>
    <scope>NUCLEOTIDE SEQUENCE</scope>
    <source>
        <strain evidence="2">R404</strain>
    </source>
</reference>
<sequence>MTLPAENLIAYTLEKMNARIADSARDGRIQSGLLFTGNVHDAFPRRLLLDTRLSPLDKTAWMMIRLYAQQNEGAVFPTYDELQLQLASPGKGKASRETVSRVLLMLRLTGWLSLCRRVRDGSGRVRGNIYAQHDEPLTAYDADEFDPLWLDVVTASCQHKNKTISMTARNLISEIRHDPSMRHYHSHLTRIEDRLGTAQTPEQMAVRVAATLNPENEPGKKQTELSQNSPGSDTELSQNIPAKKPGSETELPVKPGHSASVRQPNHKYVRNITQSVKRNTYVLPEWFADMVSPEDRASLTSQLQALPDTTAGYILSCLEPGNPPRNPTGWMLSMLKRGRDGQLNMSAESVIAPIARADAGNHRSNILNTQNPTVTSGRRNAALASAECVTESVALIRAMLVSARARSG</sequence>
<dbReference type="Proteomes" id="UP000856143">
    <property type="component" value="Unassembled WGS sequence"/>
</dbReference>